<feature type="compositionally biased region" description="Low complexity" evidence="10">
    <location>
        <begin position="652"/>
        <end position="670"/>
    </location>
</feature>
<accession>A0A816FFX9</accession>
<evidence type="ECO:0000256" key="8">
    <source>
        <dbReference type="PROSITE-ProRule" id="PRU00176"/>
    </source>
</evidence>
<evidence type="ECO:0000256" key="3">
    <source>
        <dbReference type="ARBA" id="ARBA00022737"/>
    </source>
</evidence>
<organism evidence="14 15">
    <name type="scientific">Rotaria magnacalcarata</name>
    <dbReference type="NCBI Taxonomy" id="392030"/>
    <lineage>
        <taxon>Eukaryota</taxon>
        <taxon>Metazoa</taxon>
        <taxon>Spiralia</taxon>
        <taxon>Gnathifera</taxon>
        <taxon>Rotifera</taxon>
        <taxon>Eurotatoria</taxon>
        <taxon>Bdelloidea</taxon>
        <taxon>Philodinida</taxon>
        <taxon>Philodinidae</taxon>
        <taxon>Rotaria</taxon>
    </lineage>
</organism>
<feature type="region of interest" description="Disordered" evidence="10">
    <location>
        <begin position="806"/>
        <end position="849"/>
    </location>
</feature>
<feature type="domain" description="G-patch" evidence="12">
    <location>
        <begin position="846"/>
        <end position="892"/>
    </location>
</feature>
<evidence type="ECO:0000259" key="12">
    <source>
        <dbReference type="PROSITE" id="PS50174"/>
    </source>
</evidence>
<dbReference type="InterPro" id="IPR000504">
    <property type="entry name" value="RRM_dom"/>
</dbReference>
<dbReference type="AlphaFoldDB" id="A0A816FFX9"/>
<dbReference type="GO" id="GO:0003723">
    <property type="term" value="F:RNA binding"/>
    <property type="evidence" value="ECO:0007669"/>
    <property type="project" value="UniProtKB-UniRule"/>
</dbReference>
<feature type="region of interest" description="Disordered" evidence="10">
    <location>
        <begin position="710"/>
        <end position="733"/>
    </location>
</feature>
<evidence type="ECO:0000256" key="6">
    <source>
        <dbReference type="ARBA" id="ARBA00022884"/>
    </source>
</evidence>
<comment type="subcellular location">
    <subcellularLocation>
        <location evidence="1">Nucleus</location>
    </subcellularLocation>
</comment>
<dbReference type="PROSITE" id="PS01358">
    <property type="entry name" value="ZF_RANBP2_1"/>
    <property type="match status" value="1"/>
</dbReference>
<evidence type="ECO:0000256" key="4">
    <source>
        <dbReference type="ARBA" id="ARBA00022771"/>
    </source>
</evidence>
<dbReference type="InterPro" id="IPR036443">
    <property type="entry name" value="Znf_RanBP2_sf"/>
</dbReference>
<dbReference type="InterPro" id="IPR012677">
    <property type="entry name" value="Nucleotide-bd_a/b_plait_sf"/>
</dbReference>
<dbReference type="InterPro" id="IPR035979">
    <property type="entry name" value="RBD_domain_sf"/>
</dbReference>
<evidence type="ECO:0000256" key="5">
    <source>
        <dbReference type="ARBA" id="ARBA00022833"/>
    </source>
</evidence>
<feature type="compositionally biased region" description="Low complexity" evidence="10">
    <location>
        <begin position="1"/>
        <end position="16"/>
    </location>
</feature>
<evidence type="ECO:0000256" key="2">
    <source>
        <dbReference type="ARBA" id="ARBA00022723"/>
    </source>
</evidence>
<dbReference type="SUPFAM" id="SSF90209">
    <property type="entry name" value="Ran binding protein zinc finger-like"/>
    <property type="match status" value="1"/>
</dbReference>
<evidence type="ECO:0000256" key="9">
    <source>
        <dbReference type="PROSITE-ProRule" id="PRU00322"/>
    </source>
</evidence>
<evidence type="ECO:0000256" key="7">
    <source>
        <dbReference type="ARBA" id="ARBA00023242"/>
    </source>
</evidence>
<keyword evidence="5" id="KW-0862">Zinc</keyword>
<feature type="region of interest" description="Disordered" evidence="10">
    <location>
        <begin position="1"/>
        <end position="168"/>
    </location>
</feature>
<keyword evidence="4 9" id="KW-0863">Zinc-finger</keyword>
<feature type="region of interest" description="Disordered" evidence="10">
    <location>
        <begin position="431"/>
        <end position="459"/>
    </location>
</feature>
<feature type="region of interest" description="Disordered" evidence="10">
    <location>
        <begin position="476"/>
        <end position="531"/>
    </location>
</feature>
<feature type="compositionally biased region" description="Basic and acidic residues" evidence="10">
    <location>
        <begin position="33"/>
        <end position="43"/>
    </location>
</feature>
<dbReference type="Gene3D" id="4.10.1060.10">
    <property type="entry name" value="Zinc finger, RanBP2-type"/>
    <property type="match status" value="1"/>
</dbReference>
<dbReference type="PROSITE" id="PS50174">
    <property type="entry name" value="G_PATCH"/>
    <property type="match status" value="1"/>
</dbReference>
<evidence type="ECO:0000259" key="11">
    <source>
        <dbReference type="PROSITE" id="PS50102"/>
    </source>
</evidence>
<feature type="compositionally biased region" description="Polar residues" evidence="10">
    <location>
        <begin position="830"/>
        <end position="846"/>
    </location>
</feature>
<dbReference type="GO" id="GO:0005634">
    <property type="term" value="C:nucleus"/>
    <property type="evidence" value="ECO:0007669"/>
    <property type="project" value="UniProtKB-SubCell"/>
</dbReference>
<dbReference type="PROSITE" id="PS50199">
    <property type="entry name" value="ZF_RANBP2_2"/>
    <property type="match status" value="1"/>
</dbReference>
<dbReference type="Gene3D" id="3.30.70.330">
    <property type="match status" value="2"/>
</dbReference>
<reference evidence="14" key="1">
    <citation type="submission" date="2021-02" db="EMBL/GenBank/DDBJ databases">
        <authorList>
            <person name="Nowell W R."/>
        </authorList>
    </citation>
    <scope>NUCLEOTIDE SEQUENCE</scope>
</reference>
<dbReference type="Proteomes" id="UP000663834">
    <property type="component" value="Unassembled WGS sequence"/>
</dbReference>
<name>A0A816FFX9_9BILA</name>
<feature type="region of interest" description="Disordered" evidence="10">
    <location>
        <begin position="652"/>
        <end position="672"/>
    </location>
</feature>
<dbReference type="CDD" id="cd16162">
    <property type="entry name" value="OCRE_RBM5_like"/>
    <property type="match status" value="1"/>
</dbReference>
<dbReference type="EMBL" id="CAJNOW010017864">
    <property type="protein sequence ID" value="CAF1660988.1"/>
    <property type="molecule type" value="Genomic_DNA"/>
</dbReference>
<dbReference type="PROSITE" id="PS50102">
    <property type="entry name" value="RRM"/>
    <property type="match status" value="1"/>
</dbReference>
<proteinExistence type="predicted"/>
<feature type="compositionally biased region" description="Basic and acidic residues" evidence="10">
    <location>
        <begin position="806"/>
        <end position="829"/>
    </location>
</feature>
<dbReference type="InterPro" id="IPR001876">
    <property type="entry name" value="Znf_RanBP2"/>
</dbReference>
<keyword evidence="2" id="KW-0479">Metal-binding</keyword>
<protein>
    <submittedName>
        <fullName evidence="14">Uncharacterized protein</fullName>
    </submittedName>
</protein>
<evidence type="ECO:0000259" key="13">
    <source>
        <dbReference type="PROSITE" id="PS50199"/>
    </source>
</evidence>
<dbReference type="GO" id="GO:0000398">
    <property type="term" value="P:mRNA splicing, via spliceosome"/>
    <property type="evidence" value="ECO:0007669"/>
    <property type="project" value="TreeGrafter"/>
</dbReference>
<dbReference type="SMART" id="SM00443">
    <property type="entry name" value="G_patch"/>
    <property type="match status" value="1"/>
</dbReference>
<sequence length="920" mass="104872">MHQASSSPGDMSSGHSFKTRAEQERISSFLYENSRRSSSEEKKSRHNQGGSSRQRRHRHPLDPIESDSDSDHRSRHKSNPIESDSDSDHRSRHKSSTKSKSKHRRSHSRSSSSGSERRRKRKQTDKNNETNHTRRRRHSSASSSHSSQARSKSRDRKRRISVEKHEPKTTSTIIMHNIPLIYDEHELLSELMIAKVPLEEIRIIHRRDPATNLQTAYIEFNTVQEAEQWMTLTQGTFLLNDHLVTLTHRFDDDSSMIHNNNNNNSNTTNHRDYQRNNTNELRLRDWDCYKCGVQNFKRRDHCFNCHISREDSERTRDLDGFSFVGLNPCNTLVLRGLDILTSKETIETKLLELTLVQMKNSAIVKDNYTGVSRGFAFVEYNTIHDSVLVYEKLQTTTPGVEIEGKAVIVHFSKNNFATSLAQIQDEDEDFYSRRSNSSRSRHRHDQDRSANVAQLLPSNNVDRTNTAAEIAQHALQNVHAQKQRDYTRPQRRRNHSSSDYSSDSSSNHHKKRHCSTKDGRDAEPYSTPDPSKFEWYPDVGFHFDKTTGFYFDAKSSYFYNPTTQKYMYWDPAKLNYIPVEDTVTPAVTTETTNTTTSTEPKDKTDKVKNAQKVAKEMEQWAKKERERKEKETKRKAQVAAAAAAAIITTTTTSNNDTTSMNSSTSGVSTSFAEVGLPSNRPTGGLISLNLMSSNSSSSTSNRPALLAAFENPESDNDDNDNNNAMKSSTATNATATTTTSTNILDSSEEKLVDWNKLACLLCQRQFDTREILEKHLQMSNLHKENLATAGIVRSQPLVYRDRAKERRQAYGPDDSTKQRNDYSPIHERSYSTSSRRMPSQNQSSLTDGIGSKLMKKHGWQEGQGLGKKLQGRSNPVEAEHRQRGLGLGADQRLKYNAEPGDSYKDVVRKVARARFSMMES</sequence>
<feature type="compositionally biased region" description="Low complexity" evidence="10">
    <location>
        <begin position="140"/>
        <end position="150"/>
    </location>
</feature>
<feature type="region of interest" description="Disordered" evidence="10">
    <location>
        <begin position="862"/>
        <end position="892"/>
    </location>
</feature>
<evidence type="ECO:0000313" key="15">
    <source>
        <dbReference type="Proteomes" id="UP000663834"/>
    </source>
</evidence>
<keyword evidence="6 8" id="KW-0694">RNA-binding</keyword>
<keyword evidence="7" id="KW-0539">Nucleus</keyword>
<dbReference type="SMART" id="SM00547">
    <property type="entry name" value="ZnF_RBZ"/>
    <property type="match status" value="1"/>
</dbReference>
<dbReference type="Pfam" id="PF01585">
    <property type="entry name" value="G-patch"/>
    <property type="match status" value="1"/>
</dbReference>
<dbReference type="InterPro" id="IPR041591">
    <property type="entry name" value="OCRE"/>
</dbReference>
<gene>
    <name evidence="14" type="ORF">KQP761_LOCUS32038</name>
</gene>
<feature type="compositionally biased region" description="Basic residues" evidence="10">
    <location>
        <begin position="90"/>
        <end position="108"/>
    </location>
</feature>
<dbReference type="Pfam" id="PF17780">
    <property type="entry name" value="OCRE"/>
    <property type="match status" value="1"/>
</dbReference>
<dbReference type="PANTHER" id="PTHR13948">
    <property type="entry name" value="RNA-BINDING PROTEIN"/>
    <property type="match status" value="1"/>
</dbReference>
<dbReference type="SMART" id="SM00360">
    <property type="entry name" value="RRM"/>
    <property type="match status" value="2"/>
</dbReference>
<comment type="caution">
    <text evidence="14">The sequence shown here is derived from an EMBL/GenBank/DDBJ whole genome shotgun (WGS) entry which is preliminary data.</text>
</comment>
<dbReference type="PANTHER" id="PTHR13948:SF3">
    <property type="entry name" value="FI21118P1"/>
    <property type="match status" value="1"/>
</dbReference>
<dbReference type="SUPFAM" id="SSF54928">
    <property type="entry name" value="RNA-binding domain, RBD"/>
    <property type="match status" value="1"/>
</dbReference>
<feature type="domain" description="RanBP2-type" evidence="13">
    <location>
        <begin position="282"/>
        <end position="311"/>
    </location>
</feature>
<dbReference type="GO" id="GO:0008270">
    <property type="term" value="F:zinc ion binding"/>
    <property type="evidence" value="ECO:0007669"/>
    <property type="project" value="UniProtKB-KW"/>
</dbReference>
<feature type="compositionally biased region" description="Low complexity" evidence="10">
    <location>
        <begin position="721"/>
        <end position="733"/>
    </location>
</feature>
<dbReference type="Pfam" id="PF00641">
    <property type="entry name" value="Zn_ribbon_RanBP"/>
    <property type="match status" value="1"/>
</dbReference>
<feature type="domain" description="RRM" evidence="11">
    <location>
        <begin position="330"/>
        <end position="414"/>
    </location>
</feature>
<evidence type="ECO:0000313" key="14">
    <source>
        <dbReference type="EMBL" id="CAF1660988.1"/>
    </source>
</evidence>
<keyword evidence="3" id="KW-0677">Repeat</keyword>
<dbReference type="InterPro" id="IPR000467">
    <property type="entry name" value="G_patch_dom"/>
</dbReference>
<dbReference type="OrthoDB" id="29221at2759"/>
<evidence type="ECO:0000256" key="10">
    <source>
        <dbReference type="SAM" id="MobiDB-lite"/>
    </source>
</evidence>
<evidence type="ECO:0000256" key="1">
    <source>
        <dbReference type="ARBA" id="ARBA00004123"/>
    </source>
</evidence>